<feature type="compositionally biased region" description="Polar residues" evidence="1">
    <location>
        <begin position="79"/>
        <end position="90"/>
    </location>
</feature>
<evidence type="ECO:0000313" key="3">
    <source>
        <dbReference type="Proteomes" id="UP000029228"/>
    </source>
</evidence>
<dbReference type="AlphaFoldDB" id="A0A090RT16"/>
<evidence type="ECO:0000313" key="2">
    <source>
        <dbReference type="EMBL" id="GAL18535.1"/>
    </source>
</evidence>
<protein>
    <submittedName>
        <fullName evidence="2">Uncharacterized protein</fullName>
    </submittedName>
</protein>
<sequence length="130" mass="13937">MQVNLAKASEVGFPQNIPMIAAATTQGFGIYNTIKGIAHSGLDRVPSEGTYLLDKDEMVLNKQDAQAVRSGDGLGGGQSITINPTINSQGRDSESENQLLDRMTMRIVNDFKSNGPIARTARLIANAGRF</sequence>
<dbReference type="STRING" id="990268.JCM19235_1958"/>
<feature type="region of interest" description="Disordered" evidence="1">
    <location>
        <begin position="67"/>
        <end position="95"/>
    </location>
</feature>
<reference evidence="2 3" key="1">
    <citation type="submission" date="2014-09" db="EMBL/GenBank/DDBJ databases">
        <title>Vibrio maritimus JCM 19235. (C45) whole genome shotgun sequence.</title>
        <authorList>
            <person name="Sawabe T."/>
            <person name="Meirelles P."/>
            <person name="Nakanishi M."/>
            <person name="Sayaka M."/>
            <person name="Hattori M."/>
            <person name="Ohkuma M."/>
        </authorList>
    </citation>
    <scope>NUCLEOTIDE SEQUENCE [LARGE SCALE GENOMIC DNA]</scope>
    <source>
        <strain evidence="3">JCM19235</strain>
    </source>
</reference>
<organism evidence="2 3">
    <name type="scientific">Vibrio maritimus</name>
    <dbReference type="NCBI Taxonomy" id="990268"/>
    <lineage>
        <taxon>Bacteria</taxon>
        <taxon>Pseudomonadati</taxon>
        <taxon>Pseudomonadota</taxon>
        <taxon>Gammaproteobacteria</taxon>
        <taxon>Vibrionales</taxon>
        <taxon>Vibrionaceae</taxon>
        <taxon>Vibrio</taxon>
    </lineage>
</organism>
<dbReference type="EMBL" id="BBMR01000003">
    <property type="protein sequence ID" value="GAL18535.1"/>
    <property type="molecule type" value="Genomic_DNA"/>
</dbReference>
<name>A0A090RT16_9VIBR</name>
<proteinExistence type="predicted"/>
<gene>
    <name evidence="2" type="ORF">JCM19235_1958</name>
</gene>
<comment type="caution">
    <text evidence="2">The sequence shown here is derived from an EMBL/GenBank/DDBJ whole genome shotgun (WGS) entry which is preliminary data.</text>
</comment>
<evidence type="ECO:0000256" key="1">
    <source>
        <dbReference type="SAM" id="MobiDB-lite"/>
    </source>
</evidence>
<accession>A0A090RT16</accession>
<dbReference type="OrthoDB" id="8019720at2"/>
<dbReference type="Proteomes" id="UP000029228">
    <property type="component" value="Unassembled WGS sequence"/>
</dbReference>
<keyword evidence="3" id="KW-1185">Reference proteome</keyword>